<proteinExistence type="predicted"/>
<accession>A0A5C3LPC0</accession>
<evidence type="ECO:0000313" key="3">
    <source>
        <dbReference type="Proteomes" id="UP000308652"/>
    </source>
</evidence>
<dbReference type="AlphaFoldDB" id="A0A5C3LPC0"/>
<dbReference type="Proteomes" id="UP000308652">
    <property type="component" value="Unassembled WGS sequence"/>
</dbReference>
<protein>
    <submittedName>
        <fullName evidence="2">Uncharacterized protein</fullName>
    </submittedName>
</protein>
<evidence type="ECO:0000256" key="1">
    <source>
        <dbReference type="SAM" id="Phobius"/>
    </source>
</evidence>
<evidence type="ECO:0000313" key="2">
    <source>
        <dbReference type="EMBL" id="TFK34904.1"/>
    </source>
</evidence>
<keyword evidence="3" id="KW-1185">Reference proteome</keyword>
<feature type="transmembrane region" description="Helical" evidence="1">
    <location>
        <begin position="91"/>
        <end position="113"/>
    </location>
</feature>
<name>A0A5C3LPC0_9AGAR</name>
<sequence>MDPCCMNRCREETSQATPLILDWQSSPQRDDISVAITMVNSFIIGFIIYQATCLINSYYFIALYLSAWLSVFLIPFLAFHWTRVRYGKCSFLLSEVYKIMILLLIATCILYSSLYSGNLALSCLTFIASLICILRFHYHYIIRPIGYDSESGPYFRLMHAIENSIHGDLESA</sequence>
<feature type="transmembrane region" description="Helical" evidence="1">
    <location>
        <begin position="32"/>
        <end position="52"/>
    </location>
</feature>
<reference evidence="2 3" key="1">
    <citation type="journal article" date="2019" name="Nat. Ecol. Evol.">
        <title>Megaphylogeny resolves global patterns of mushroom evolution.</title>
        <authorList>
            <person name="Varga T."/>
            <person name="Krizsan K."/>
            <person name="Foldi C."/>
            <person name="Dima B."/>
            <person name="Sanchez-Garcia M."/>
            <person name="Sanchez-Ramirez S."/>
            <person name="Szollosi G.J."/>
            <person name="Szarkandi J.G."/>
            <person name="Papp V."/>
            <person name="Albert L."/>
            <person name="Andreopoulos W."/>
            <person name="Angelini C."/>
            <person name="Antonin V."/>
            <person name="Barry K.W."/>
            <person name="Bougher N.L."/>
            <person name="Buchanan P."/>
            <person name="Buyck B."/>
            <person name="Bense V."/>
            <person name="Catcheside P."/>
            <person name="Chovatia M."/>
            <person name="Cooper J."/>
            <person name="Damon W."/>
            <person name="Desjardin D."/>
            <person name="Finy P."/>
            <person name="Geml J."/>
            <person name="Haridas S."/>
            <person name="Hughes K."/>
            <person name="Justo A."/>
            <person name="Karasinski D."/>
            <person name="Kautmanova I."/>
            <person name="Kiss B."/>
            <person name="Kocsube S."/>
            <person name="Kotiranta H."/>
            <person name="LaButti K.M."/>
            <person name="Lechner B.E."/>
            <person name="Liimatainen K."/>
            <person name="Lipzen A."/>
            <person name="Lukacs Z."/>
            <person name="Mihaltcheva S."/>
            <person name="Morgado L.N."/>
            <person name="Niskanen T."/>
            <person name="Noordeloos M.E."/>
            <person name="Ohm R.A."/>
            <person name="Ortiz-Santana B."/>
            <person name="Ovrebo C."/>
            <person name="Racz N."/>
            <person name="Riley R."/>
            <person name="Savchenko A."/>
            <person name="Shiryaev A."/>
            <person name="Soop K."/>
            <person name="Spirin V."/>
            <person name="Szebenyi C."/>
            <person name="Tomsovsky M."/>
            <person name="Tulloss R.E."/>
            <person name="Uehling J."/>
            <person name="Grigoriev I.V."/>
            <person name="Vagvolgyi C."/>
            <person name="Papp T."/>
            <person name="Martin F.M."/>
            <person name="Miettinen O."/>
            <person name="Hibbett D.S."/>
            <person name="Nagy L.G."/>
        </authorList>
    </citation>
    <scope>NUCLEOTIDE SEQUENCE [LARGE SCALE GENOMIC DNA]</scope>
    <source>
        <strain evidence="2 3">CBS 166.37</strain>
    </source>
</reference>
<gene>
    <name evidence="2" type="ORF">BDQ12DRAFT_689026</name>
</gene>
<dbReference type="EMBL" id="ML213627">
    <property type="protein sequence ID" value="TFK34904.1"/>
    <property type="molecule type" value="Genomic_DNA"/>
</dbReference>
<keyword evidence="1" id="KW-0472">Membrane</keyword>
<feature type="transmembrane region" description="Helical" evidence="1">
    <location>
        <begin position="119"/>
        <end position="138"/>
    </location>
</feature>
<keyword evidence="1" id="KW-1133">Transmembrane helix</keyword>
<feature type="transmembrane region" description="Helical" evidence="1">
    <location>
        <begin position="58"/>
        <end position="79"/>
    </location>
</feature>
<organism evidence="2 3">
    <name type="scientific">Crucibulum laeve</name>
    <dbReference type="NCBI Taxonomy" id="68775"/>
    <lineage>
        <taxon>Eukaryota</taxon>
        <taxon>Fungi</taxon>
        <taxon>Dikarya</taxon>
        <taxon>Basidiomycota</taxon>
        <taxon>Agaricomycotina</taxon>
        <taxon>Agaricomycetes</taxon>
        <taxon>Agaricomycetidae</taxon>
        <taxon>Agaricales</taxon>
        <taxon>Agaricineae</taxon>
        <taxon>Nidulariaceae</taxon>
        <taxon>Crucibulum</taxon>
    </lineage>
</organism>
<keyword evidence="1" id="KW-0812">Transmembrane</keyword>